<dbReference type="GeneID" id="113393285"/>
<dbReference type="OrthoDB" id="6427684at2759"/>
<dbReference type="GO" id="GO:0005615">
    <property type="term" value="C:extracellular space"/>
    <property type="evidence" value="ECO:0007669"/>
    <property type="project" value="TreeGrafter"/>
</dbReference>
<evidence type="ECO:0000256" key="4">
    <source>
        <dbReference type="SAM" id="MobiDB-lite"/>
    </source>
</evidence>
<evidence type="ECO:0000256" key="3">
    <source>
        <dbReference type="PROSITE-ProRule" id="PRU00497"/>
    </source>
</evidence>
<dbReference type="InterPro" id="IPR031311">
    <property type="entry name" value="CHIT_BIND_RR_consensus"/>
</dbReference>
<feature type="region of interest" description="Disordered" evidence="4">
    <location>
        <begin position="137"/>
        <end position="156"/>
    </location>
</feature>
<dbReference type="RefSeq" id="XP_026485879.2">
    <property type="nucleotide sequence ID" value="XM_026630094.2"/>
</dbReference>
<dbReference type="OMA" id="NSAPIAH"/>
<sequence>MVKIFIFTTVLITVGAQHHSHGHATSSQSIIRHDTSHNQGYNHVQSIHASPIAYHNSAPIAHHATTLHAAPIIHHLAPIAHQATSHHAVPIAHYATPSVALQHAPIHYNQHESQGHYEYNAHPKYEFEYSVADHHTGDIKSQHEARDGDHVTGSYSLHQSDGSIRTVHYNADGHNGFNAQVEYSGHSTHAQPATHHAPQYVIGHH</sequence>
<dbReference type="GO" id="GO:0042302">
    <property type="term" value="F:structural constituent of cuticle"/>
    <property type="evidence" value="ECO:0007669"/>
    <property type="project" value="UniProtKB-UniRule"/>
</dbReference>
<name>A0A8B8HM03_VANTA</name>
<dbReference type="InterPro" id="IPR051217">
    <property type="entry name" value="Insect_Cuticle_Struc_Prot"/>
</dbReference>
<dbReference type="AlphaFoldDB" id="A0A8B8HM03"/>
<organism evidence="6 7">
    <name type="scientific">Vanessa tameamea</name>
    <name type="common">Kamehameha butterfly</name>
    <dbReference type="NCBI Taxonomy" id="334116"/>
    <lineage>
        <taxon>Eukaryota</taxon>
        <taxon>Metazoa</taxon>
        <taxon>Ecdysozoa</taxon>
        <taxon>Arthropoda</taxon>
        <taxon>Hexapoda</taxon>
        <taxon>Insecta</taxon>
        <taxon>Pterygota</taxon>
        <taxon>Neoptera</taxon>
        <taxon>Endopterygota</taxon>
        <taxon>Lepidoptera</taxon>
        <taxon>Glossata</taxon>
        <taxon>Ditrysia</taxon>
        <taxon>Papilionoidea</taxon>
        <taxon>Nymphalidae</taxon>
        <taxon>Nymphalinae</taxon>
        <taxon>Vanessa</taxon>
    </lineage>
</organism>
<dbReference type="Proteomes" id="UP001652626">
    <property type="component" value="Chromosome 6"/>
</dbReference>
<dbReference type="PROSITE" id="PS51155">
    <property type="entry name" value="CHIT_BIND_RR_2"/>
    <property type="match status" value="1"/>
</dbReference>
<keyword evidence="1 3" id="KW-0193">Cuticle</keyword>
<evidence type="ECO:0000256" key="2">
    <source>
        <dbReference type="ARBA" id="ARBA00022729"/>
    </source>
</evidence>
<gene>
    <name evidence="7" type="primary">LOC113393285</name>
</gene>
<feature type="region of interest" description="Disordered" evidence="4">
    <location>
        <begin position="185"/>
        <end position="205"/>
    </location>
</feature>
<dbReference type="PANTHER" id="PTHR12236">
    <property type="entry name" value="STRUCTURAL CONTITUENT OF CUTICLE"/>
    <property type="match status" value="1"/>
</dbReference>
<dbReference type="GO" id="GO:0031012">
    <property type="term" value="C:extracellular matrix"/>
    <property type="evidence" value="ECO:0007669"/>
    <property type="project" value="TreeGrafter"/>
</dbReference>
<evidence type="ECO:0000256" key="1">
    <source>
        <dbReference type="ARBA" id="ARBA00022460"/>
    </source>
</evidence>
<evidence type="ECO:0000256" key="5">
    <source>
        <dbReference type="SAM" id="SignalP"/>
    </source>
</evidence>
<keyword evidence="2 5" id="KW-0732">Signal</keyword>
<dbReference type="PRINTS" id="PR00947">
    <property type="entry name" value="CUTICLE"/>
</dbReference>
<proteinExistence type="predicted"/>
<feature type="compositionally biased region" description="Basic and acidic residues" evidence="4">
    <location>
        <begin position="137"/>
        <end position="150"/>
    </location>
</feature>
<accession>A0A8B8HM03</accession>
<keyword evidence="6" id="KW-1185">Reference proteome</keyword>
<evidence type="ECO:0000313" key="7">
    <source>
        <dbReference type="RefSeq" id="XP_026485879.2"/>
    </source>
</evidence>
<protein>
    <submittedName>
        <fullName evidence="7">Cuticle protein 19-like</fullName>
    </submittedName>
</protein>
<dbReference type="PANTHER" id="PTHR12236:SF95">
    <property type="entry name" value="CUTICULAR PROTEIN 76BD, ISOFORM C-RELATED"/>
    <property type="match status" value="1"/>
</dbReference>
<dbReference type="PROSITE" id="PS00233">
    <property type="entry name" value="CHIT_BIND_RR_1"/>
    <property type="match status" value="1"/>
</dbReference>
<dbReference type="InterPro" id="IPR000618">
    <property type="entry name" value="Insect_cuticle"/>
</dbReference>
<evidence type="ECO:0000313" key="6">
    <source>
        <dbReference type="Proteomes" id="UP001652626"/>
    </source>
</evidence>
<feature type="chain" id="PRO_5046528989" evidence="5">
    <location>
        <begin position="17"/>
        <end position="205"/>
    </location>
</feature>
<reference evidence="7" key="1">
    <citation type="submission" date="2025-08" db="UniProtKB">
        <authorList>
            <consortium name="RefSeq"/>
        </authorList>
    </citation>
    <scope>IDENTIFICATION</scope>
    <source>
        <tissue evidence="7">Whole body</tissue>
    </source>
</reference>
<feature type="signal peptide" evidence="5">
    <location>
        <begin position="1"/>
        <end position="16"/>
    </location>
</feature>
<dbReference type="Pfam" id="PF00379">
    <property type="entry name" value="Chitin_bind_4"/>
    <property type="match status" value="1"/>
</dbReference>